<reference evidence="2 3" key="1">
    <citation type="submission" date="2016-10" db="EMBL/GenBank/DDBJ databases">
        <authorList>
            <person name="de Groot N.N."/>
        </authorList>
    </citation>
    <scope>NUCLEOTIDE SEQUENCE [LARGE SCALE GENOMIC DNA]</scope>
    <source>
        <strain evidence="2 3">DSM 18979</strain>
    </source>
</reference>
<dbReference type="RefSeq" id="WP_090441509.1">
    <property type="nucleotide sequence ID" value="NZ_FOHU01000004.1"/>
</dbReference>
<proteinExistence type="predicted"/>
<gene>
    <name evidence="2" type="ORF">SAMN05660297_01451</name>
</gene>
<dbReference type="Proteomes" id="UP000199568">
    <property type="component" value="Unassembled WGS sequence"/>
</dbReference>
<dbReference type="OrthoDB" id="9775557at2"/>
<accession>A0A1I0BXD8</accession>
<dbReference type="PANTHER" id="PTHR46331:SF2">
    <property type="entry name" value="VALACYCLOVIR HYDROLASE"/>
    <property type="match status" value="1"/>
</dbReference>
<keyword evidence="3" id="KW-1185">Reference proteome</keyword>
<sequence length="265" mass="30127">MPYFKFQGKNIYFEDQGSGEALILLPGNTSSSAAHKSEIEHFSQKFRVICPDYLGYGRSDRMKELPRDFWWANAEMIVSLLKHLDTEVYYCIGTSGGGIIALNIAILEPNKVLGVVADSIPGIYLSVEDVGRIIEDREKKILEESIFWKLAHGEDWEEIIRQDNEILLINARKNERLNKGNLSEIVSPILFTASIKDSLIEAIEEKVIHTAKQTKDWKIVFYSNGEHPVMWSKATEFRQEVEKFISLVKNHKSIAPTLAAILEEG</sequence>
<dbReference type="STRING" id="426128.SAMN05660297_01451"/>
<dbReference type="PANTHER" id="PTHR46331">
    <property type="entry name" value="VALACYCLOVIR HYDROLASE"/>
    <property type="match status" value="1"/>
</dbReference>
<protein>
    <submittedName>
        <fullName evidence="2">Pimeloyl-ACP methyl ester carboxylesterase</fullName>
    </submittedName>
</protein>
<name>A0A1I0BXD8_9FIRM</name>
<dbReference type="EMBL" id="FOHU01000004">
    <property type="protein sequence ID" value="SET11368.1"/>
    <property type="molecule type" value="Genomic_DNA"/>
</dbReference>
<dbReference type="InterPro" id="IPR000073">
    <property type="entry name" value="AB_hydrolase_1"/>
</dbReference>
<evidence type="ECO:0000259" key="1">
    <source>
        <dbReference type="Pfam" id="PF00561"/>
    </source>
</evidence>
<dbReference type="InterPro" id="IPR029058">
    <property type="entry name" value="AB_hydrolase_fold"/>
</dbReference>
<evidence type="ECO:0000313" key="2">
    <source>
        <dbReference type="EMBL" id="SET11368.1"/>
    </source>
</evidence>
<evidence type="ECO:0000313" key="3">
    <source>
        <dbReference type="Proteomes" id="UP000199568"/>
    </source>
</evidence>
<organism evidence="2 3">
    <name type="scientific">Natronincola peptidivorans</name>
    <dbReference type="NCBI Taxonomy" id="426128"/>
    <lineage>
        <taxon>Bacteria</taxon>
        <taxon>Bacillati</taxon>
        <taxon>Bacillota</taxon>
        <taxon>Clostridia</taxon>
        <taxon>Peptostreptococcales</taxon>
        <taxon>Natronincolaceae</taxon>
        <taxon>Natronincola</taxon>
    </lineage>
</organism>
<dbReference type="AlphaFoldDB" id="A0A1I0BXD8"/>
<dbReference type="Pfam" id="PF00561">
    <property type="entry name" value="Abhydrolase_1"/>
    <property type="match status" value="1"/>
</dbReference>
<dbReference type="SUPFAM" id="SSF53474">
    <property type="entry name" value="alpha/beta-Hydrolases"/>
    <property type="match status" value="1"/>
</dbReference>
<dbReference type="Gene3D" id="3.40.50.1820">
    <property type="entry name" value="alpha/beta hydrolase"/>
    <property type="match status" value="1"/>
</dbReference>
<feature type="domain" description="AB hydrolase-1" evidence="1">
    <location>
        <begin position="21"/>
        <end position="120"/>
    </location>
</feature>
<dbReference type="PRINTS" id="PR00111">
    <property type="entry name" value="ABHYDROLASE"/>
</dbReference>
<dbReference type="GO" id="GO:0017171">
    <property type="term" value="F:serine hydrolase activity"/>
    <property type="evidence" value="ECO:0007669"/>
    <property type="project" value="TreeGrafter"/>
</dbReference>